<organism evidence="3 4">
    <name type="scientific">Desulfolutivibrio sulfodismutans</name>
    <dbReference type="NCBI Taxonomy" id="63561"/>
    <lineage>
        <taxon>Bacteria</taxon>
        <taxon>Pseudomonadati</taxon>
        <taxon>Thermodesulfobacteriota</taxon>
        <taxon>Desulfovibrionia</taxon>
        <taxon>Desulfovibrionales</taxon>
        <taxon>Desulfovibrionaceae</taxon>
        <taxon>Desulfolutivibrio</taxon>
    </lineage>
</organism>
<sequence>MEQGSNRERMTPSGQLAGGTSGRTAPSLSRRSLAMAAACAPAGLVVGAFADSLASPGPAQTMWIYGAAAAFATGYVVWRSMVAARPGLFRGAVAGAAVGVAAPAVCSVFISAVEGVQGILAGMPAGPGLLFKSLAIAAGMGAFSLFYAGWATVPAGALLGAVLGALQRRSSRLAPGPTPGARP</sequence>
<evidence type="ECO:0000256" key="2">
    <source>
        <dbReference type="SAM" id="Phobius"/>
    </source>
</evidence>
<evidence type="ECO:0000313" key="3">
    <source>
        <dbReference type="EMBL" id="NDY57985.1"/>
    </source>
</evidence>
<evidence type="ECO:0000313" key="4">
    <source>
        <dbReference type="Proteomes" id="UP000469724"/>
    </source>
</evidence>
<dbReference type="RefSeq" id="WP_163303064.1">
    <property type="nucleotide sequence ID" value="NZ_JAAGRQ010000072.1"/>
</dbReference>
<keyword evidence="4" id="KW-1185">Reference proteome</keyword>
<keyword evidence="2" id="KW-0812">Transmembrane</keyword>
<reference evidence="3 4" key="1">
    <citation type="submission" date="2020-02" db="EMBL/GenBank/DDBJ databases">
        <title>Comparative genomics of sulfur disproportionating microorganisms.</title>
        <authorList>
            <person name="Ward L.M."/>
            <person name="Bertran E."/>
            <person name="Johnston D.T."/>
        </authorList>
    </citation>
    <scope>NUCLEOTIDE SEQUENCE [LARGE SCALE GENOMIC DNA]</scope>
    <source>
        <strain evidence="3 4">DSM 3696</strain>
    </source>
</reference>
<feature type="region of interest" description="Disordered" evidence="1">
    <location>
        <begin position="1"/>
        <end position="26"/>
    </location>
</feature>
<comment type="caution">
    <text evidence="3">The sequence shown here is derived from an EMBL/GenBank/DDBJ whole genome shotgun (WGS) entry which is preliminary data.</text>
</comment>
<keyword evidence="2" id="KW-1133">Transmembrane helix</keyword>
<feature type="compositionally biased region" description="Basic and acidic residues" evidence="1">
    <location>
        <begin position="1"/>
        <end position="10"/>
    </location>
</feature>
<protein>
    <submittedName>
        <fullName evidence="3">Uncharacterized protein</fullName>
    </submittedName>
</protein>
<dbReference type="Proteomes" id="UP000469724">
    <property type="component" value="Unassembled WGS sequence"/>
</dbReference>
<dbReference type="EMBL" id="JAAGRQ010000072">
    <property type="protein sequence ID" value="NDY57985.1"/>
    <property type="molecule type" value="Genomic_DNA"/>
</dbReference>
<feature type="transmembrane region" description="Helical" evidence="2">
    <location>
        <begin position="93"/>
        <end position="113"/>
    </location>
</feature>
<gene>
    <name evidence="3" type="ORF">G3N56_14715</name>
</gene>
<feature type="transmembrane region" description="Helical" evidence="2">
    <location>
        <begin position="62"/>
        <end position="81"/>
    </location>
</feature>
<dbReference type="AlphaFoldDB" id="A0A7K3NQD0"/>
<name>A0A7K3NQD0_9BACT</name>
<keyword evidence="2" id="KW-0472">Membrane</keyword>
<feature type="transmembrane region" description="Helical" evidence="2">
    <location>
        <begin position="33"/>
        <end position="50"/>
    </location>
</feature>
<feature type="transmembrane region" description="Helical" evidence="2">
    <location>
        <begin position="133"/>
        <end position="166"/>
    </location>
</feature>
<accession>A0A7K3NQD0</accession>
<evidence type="ECO:0000256" key="1">
    <source>
        <dbReference type="SAM" id="MobiDB-lite"/>
    </source>
</evidence>
<proteinExistence type="predicted"/>